<accession>A0A151SM13</accession>
<protein>
    <submittedName>
        <fullName evidence="2">Retrotransposable element Tf2</fullName>
    </submittedName>
</protein>
<evidence type="ECO:0000313" key="3">
    <source>
        <dbReference type="Proteomes" id="UP000075243"/>
    </source>
</evidence>
<dbReference type="InterPro" id="IPR043128">
    <property type="entry name" value="Rev_trsase/Diguanyl_cyclase"/>
</dbReference>
<proteinExistence type="predicted"/>
<keyword evidence="3" id="KW-1185">Reference proteome</keyword>
<dbReference type="AlphaFoldDB" id="A0A151SM13"/>
<dbReference type="InterPro" id="IPR043502">
    <property type="entry name" value="DNA/RNA_pol_sf"/>
</dbReference>
<dbReference type="SUPFAM" id="SSF56672">
    <property type="entry name" value="DNA/RNA polymerases"/>
    <property type="match status" value="1"/>
</dbReference>
<feature type="domain" description="Tf2-1-like SH3-like" evidence="1">
    <location>
        <begin position="90"/>
        <end position="155"/>
    </location>
</feature>
<dbReference type="Gene3D" id="3.30.70.270">
    <property type="match status" value="1"/>
</dbReference>
<name>A0A151SM13_CAJCA</name>
<dbReference type="Proteomes" id="UP000075243">
    <property type="component" value="Chromosome 11"/>
</dbReference>
<gene>
    <name evidence="2" type="ORF">KK1_002007</name>
</gene>
<dbReference type="Pfam" id="PF24626">
    <property type="entry name" value="SH3_Tf2-1"/>
    <property type="match status" value="1"/>
</dbReference>
<dbReference type="InterPro" id="IPR056924">
    <property type="entry name" value="SH3_Tf2-1"/>
</dbReference>
<dbReference type="EMBL" id="CM003613">
    <property type="protein sequence ID" value="KYP55782.1"/>
    <property type="molecule type" value="Genomic_DNA"/>
</dbReference>
<reference evidence="2 3" key="1">
    <citation type="journal article" date="2012" name="Nat. Biotechnol.">
        <title>Draft genome sequence of pigeonpea (Cajanus cajan), an orphan legume crop of resource-poor farmers.</title>
        <authorList>
            <person name="Varshney R.K."/>
            <person name="Chen W."/>
            <person name="Li Y."/>
            <person name="Bharti A.K."/>
            <person name="Saxena R.K."/>
            <person name="Schlueter J.A."/>
            <person name="Donoghue M.T."/>
            <person name="Azam S."/>
            <person name="Fan G."/>
            <person name="Whaley A.M."/>
            <person name="Farmer A.D."/>
            <person name="Sheridan J."/>
            <person name="Iwata A."/>
            <person name="Tuteja R."/>
            <person name="Penmetsa R.V."/>
            <person name="Wu W."/>
            <person name="Upadhyaya H.D."/>
            <person name="Yang S.P."/>
            <person name="Shah T."/>
            <person name="Saxena K.B."/>
            <person name="Michael T."/>
            <person name="McCombie W.R."/>
            <person name="Yang B."/>
            <person name="Zhang G."/>
            <person name="Yang H."/>
            <person name="Wang J."/>
            <person name="Spillane C."/>
            <person name="Cook D.R."/>
            <person name="May G.D."/>
            <person name="Xu X."/>
            <person name="Jackson S.A."/>
        </authorList>
    </citation>
    <scope>NUCLEOTIDE SEQUENCE [LARGE SCALE GENOMIC DNA]</scope>
    <source>
        <strain evidence="3">cv. Asha</strain>
    </source>
</reference>
<evidence type="ECO:0000259" key="1">
    <source>
        <dbReference type="Pfam" id="PF24626"/>
    </source>
</evidence>
<organism evidence="2 3">
    <name type="scientific">Cajanus cajan</name>
    <name type="common">Pigeon pea</name>
    <name type="synonym">Cajanus indicus</name>
    <dbReference type="NCBI Taxonomy" id="3821"/>
    <lineage>
        <taxon>Eukaryota</taxon>
        <taxon>Viridiplantae</taxon>
        <taxon>Streptophyta</taxon>
        <taxon>Embryophyta</taxon>
        <taxon>Tracheophyta</taxon>
        <taxon>Spermatophyta</taxon>
        <taxon>Magnoliopsida</taxon>
        <taxon>eudicotyledons</taxon>
        <taxon>Gunneridae</taxon>
        <taxon>Pentapetalae</taxon>
        <taxon>rosids</taxon>
        <taxon>fabids</taxon>
        <taxon>Fabales</taxon>
        <taxon>Fabaceae</taxon>
        <taxon>Papilionoideae</taxon>
        <taxon>50 kb inversion clade</taxon>
        <taxon>NPAAA clade</taxon>
        <taxon>indigoferoid/millettioid clade</taxon>
        <taxon>Phaseoleae</taxon>
        <taxon>Cajanus</taxon>
    </lineage>
</organism>
<sequence>MDYMNMTFHPYLDRFVVVFIDDILVYSKTREEHVEHLRIVEPGENAILGLEIVQQTIEQVRMIQERMRATQSRQKSYSDKRRKHLEFKEGDHVFLKVTPWIGVGRALKSRKLTPRFIGPYQILKRIGEVAYQIALPPSLSNLHSVFHVFQLRKYVHDPSHIIKSDNIQLKDNLTYETVPLRIDDKRVKQLRGKEIPLIKVIWGGNIEESVTWELESKMRGAYPFLFSGKFRG</sequence>
<dbReference type="PANTHER" id="PTHR46148:SF60">
    <property type="entry name" value="CHROMO DOMAIN-CONTAINING PROTEIN"/>
    <property type="match status" value="1"/>
</dbReference>
<evidence type="ECO:0000313" key="2">
    <source>
        <dbReference type="EMBL" id="KYP55782.1"/>
    </source>
</evidence>
<dbReference type="PANTHER" id="PTHR46148">
    <property type="entry name" value="CHROMO DOMAIN-CONTAINING PROTEIN"/>
    <property type="match status" value="1"/>
</dbReference>
<dbReference type="Gramene" id="C.cajan_01957.t">
    <property type="protein sequence ID" value="C.cajan_01957.t"/>
    <property type="gene ID" value="C.cajan_01957"/>
</dbReference>